<evidence type="ECO:0000256" key="1">
    <source>
        <dbReference type="SAM" id="SignalP"/>
    </source>
</evidence>
<proteinExistence type="predicted"/>
<keyword evidence="1" id="KW-0732">Signal</keyword>
<sequence>MLCCQIVAAQLIALCFAHRSLTIAASNTTSTSSSSCTDRVSCRALLSTTSLVCSLCTSSSDGVASLRFPA</sequence>
<name>A0A2M4DM37_ANODA</name>
<accession>A0A2M4DM37</accession>
<protein>
    <submittedName>
        <fullName evidence="2">Putative secreted protein</fullName>
    </submittedName>
</protein>
<evidence type="ECO:0000313" key="2">
    <source>
        <dbReference type="EMBL" id="MBW78601.1"/>
    </source>
</evidence>
<feature type="chain" id="PRO_5014934770" evidence="1">
    <location>
        <begin position="18"/>
        <end position="70"/>
    </location>
</feature>
<dbReference type="EMBL" id="GGFL01014423">
    <property type="protein sequence ID" value="MBW78601.1"/>
    <property type="molecule type" value="Transcribed_RNA"/>
</dbReference>
<reference evidence="2" key="1">
    <citation type="submission" date="2018-01" db="EMBL/GenBank/DDBJ databases">
        <title>An insight into the sialome of Amazonian anophelines.</title>
        <authorList>
            <person name="Ribeiro J.M."/>
            <person name="Scarpassa V."/>
            <person name="Calvo E."/>
        </authorList>
    </citation>
    <scope>NUCLEOTIDE SEQUENCE</scope>
</reference>
<dbReference type="AlphaFoldDB" id="A0A2M4DM37"/>
<organism evidence="2">
    <name type="scientific">Anopheles darlingi</name>
    <name type="common">Mosquito</name>
    <dbReference type="NCBI Taxonomy" id="43151"/>
    <lineage>
        <taxon>Eukaryota</taxon>
        <taxon>Metazoa</taxon>
        <taxon>Ecdysozoa</taxon>
        <taxon>Arthropoda</taxon>
        <taxon>Hexapoda</taxon>
        <taxon>Insecta</taxon>
        <taxon>Pterygota</taxon>
        <taxon>Neoptera</taxon>
        <taxon>Endopterygota</taxon>
        <taxon>Diptera</taxon>
        <taxon>Nematocera</taxon>
        <taxon>Culicoidea</taxon>
        <taxon>Culicidae</taxon>
        <taxon>Anophelinae</taxon>
        <taxon>Anopheles</taxon>
    </lineage>
</organism>
<feature type="signal peptide" evidence="1">
    <location>
        <begin position="1"/>
        <end position="17"/>
    </location>
</feature>